<dbReference type="InterPro" id="IPR024524">
    <property type="entry name" value="DUF3800"/>
</dbReference>
<evidence type="ECO:0000313" key="1">
    <source>
        <dbReference type="EMBL" id="OAT75657.1"/>
    </source>
</evidence>
<name>A0A1B7L006_9ENTR</name>
<dbReference type="RefSeq" id="WP_064599789.1">
    <property type="nucleotide sequence ID" value="NZ_LYRP01000043.1"/>
</dbReference>
<dbReference type="Pfam" id="PF12686">
    <property type="entry name" value="DUF3800"/>
    <property type="match status" value="1"/>
</dbReference>
<evidence type="ECO:0000313" key="2">
    <source>
        <dbReference type="Proteomes" id="UP000078225"/>
    </source>
</evidence>
<evidence type="ECO:0008006" key="3">
    <source>
        <dbReference type="Google" id="ProtNLM"/>
    </source>
</evidence>
<organism evidence="1 2">
    <name type="scientific">Mangrovibacter phragmitis</name>
    <dbReference type="NCBI Taxonomy" id="1691903"/>
    <lineage>
        <taxon>Bacteria</taxon>
        <taxon>Pseudomonadati</taxon>
        <taxon>Pseudomonadota</taxon>
        <taxon>Gammaproteobacteria</taxon>
        <taxon>Enterobacterales</taxon>
        <taxon>Enterobacteriaceae</taxon>
        <taxon>Mangrovibacter</taxon>
    </lineage>
</organism>
<proteinExistence type="predicted"/>
<dbReference type="Proteomes" id="UP000078225">
    <property type="component" value="Unassembled WGS sequence"/>
</dbReference>
<gene>
    <name evidence="1" type="ORF">A9B99_12570</name>
</gene>
<dbReference type="AlphaFoldDB" id="A0A1B7L006"/>
<accession>A0A1B7L006</accession>
<comment type="caution">
    <text evidence="1">The sequence shown here is derived from an EMBL/GenBank/DDBJ whole genome shotgun (WGS) entry which is preliminary data.</text>
</comment>
<dbReference type="OrthoDB" id="9134940at2"/>
<dbReference type="EMBL" id="LYRP01000043">
    <property type="protein sequence ID" value="OAT75657.1"/>
    <property type="molecule type" value="Genomic_DNA"/>
</dbReference>
<protein>
    <recommendedName>
        <fullName evidence="3">DUF3800 domain-containing protein</fullName>
    </recommendedName>
</protein>
<sequence>MMEYFLDESGNTGDLINKKNDMGFANQPLFTHSCVGVAEGKISRMKGFVRALKKRHGIDESIELKSQDYYIKNPELVYELVDFVIDEKYTLVCEVMDKKCNVAVSIVNQLIVPAMENEDSNELLLVRNILVDIISTFAPEICFSTFSELCKDPSEEKLNICIESLKEFFSSESNPLDDNGGTCRMFDKTLQEFEYRKSRYSADVAIKWFVPIPDLDSNGNVIKLLPNVHSFYNQIARLNKIHKRKLSDIVLTHDTSSEFASTLDFCISEIKTVNVDIMPKIPTCDFKVIETPKLIFKDSKDSTGIQIADIIAGFLNRYVHGLLYKGIKMDTIYHATFDRIITPNRSRDPKGTNFVIPLSKQHWLFSKFNL</sequence>
<dbReference type="STRING" id="1691903.A9B99_12570"/>
<keyword evidence="2" id="KW-1185">Reference proteome</keyword>
<reference evidence="2" key="1">
    <citation type="submission" date="2016-05" db="EMBL/GenBank/DDBJ databases">
        <authorList>
            <person name="Behera P."/>
            <person name="Vaishampayan P."/>
            <person name="Singh N."/>
            <person name="Raina V."/>
            <person name="Suar M."/>
            <person name="Pattnaik A."/>
            <person name="Rastogi G."/>
        </authorList>
    </citation>
    <scope>NUCLEOTIDE SEQUENCE [LARGE SCALE GENOMIC DNA]</scope>
    <source>
        <strain evidence="2">MP23</strain>
    </source>
</reference>